<dbReference type="Pfam" id="PF04865">
    <property type="entry name" value="Baseplate_J"/>
    <property type="match status" value="1"/>
</dbReference>
<gene>
    <name evidence="2" type="ORF">UFOVP244_170</name>
</gene>
<evidence type="ECO:0000313" key="2">
    <source>
        <dbReference type="EMBL" id="CAB5221460.1"/>
    </source>
</evidence>
<name>A0A6J7WUL1_9CAUD</name>
<evidence type="ECO:0000259" key="1">
    <source>
        <dbReference type="Pfam" id="PF04865"/>
    </source>
</evidence>
<proteinExistence type="predicted"/>
<organism evidence="2">
    <name type="scientific">uncultured Caudovirales phage</name>
    <dbReference type="NCBI Taxonomy" id="2100421"/>
    <lineage>
        <taxon>Viruses</taxon>
        <taxon>Duplodnaviria</taxon>
        <taxon>Heunggongvirae</taxon>
        <taxon>Uroviricota</taxon>
        <taxon>Caudoviricetes</taxon>
        <taxon>Peduoviridae</taxon>
        <taxon>Maltschvirus</taxon>
        <taxon>Maltschvirus maltsch</taxon>
    </lineage>
</organism>
<dbReference type="EMBL" id="LR798292">
    <property type="protein sequence ID" value="CAB5221460.1"/>
    <property type="molecule type" value="Genomic_DNA"/>
</dbReference>
<sequence length="2612" mass="277722">MSDPLQLRSREQIAGDIIRKILIESDLTDVSPGSTLATLIEGIASVEFQIQMSILKILEASNIDSLVGASLDKKAASLGISNTVGGQGRIPAIPSSGLVTIGSGFAKVSSKPYAGKPAPFAGTRTLYLDDASGFKPAGGEIYIGRGTVDRFEGPIPYTKVENTGSYWVLTLSKPLTKNHPYTDQIILSQGGDRTVPAGTIVQIPANTSGAAVAFTTNFALLIPDGESEASVAVACVQAGESGNALAGSITEFASRPFASATVTNKTKFVNGRSTESDEELRKRIKNYPATLSRGTKEAVLAAIQGVQDSNTGRTIVSSTIVEPVSYGDAAKVYIEDGTGLEPSFESQSFELLINAASGQETKFQTAQVPLTPVIAIGSSKAPFQLIAGQSLTIAVDGIAETFYINPENYRSLNAATAFEVVRDFNSSSNFVGFRTTNGGSEIVAFDLSGQAETMQVFEGDIQATLGFPTSILRPIFLYKNGRILSFKGSTATLSSAPYPWTLTQQDLDSLMVEVDGVVQTFKVTDRDFSTYDGAQISTASLSQWADLLSKKIAGVTFTPVGDTLVWSSNKTFSPSGSLAILPKRSDGSPATWIGPGKMWHQEMALESTGSLKDFELNRFTGQIELLHKPEPAATIEIGSRNTRAYIKSAKANSGLFVVSPRSDTTGTSKLVVAFDGDFSVRSSYLSTTLKVTPSFPSANYPHILRLTANHPGLFQEAMLGDYVLVNKSGDRFNSEVEGLYRCKSLGTGNSSVDVPYSATFANVVHFPEARLQSYPNSRLITVKKTNHGLDTGALVNVFSKNPSLWSSVTTQVVQNAKVFVQDADTFYFYRSQESVSAWEDVADVTTNKLIVTLAQHGFQIGSEISINATAPCAGISAAALNIPRAKVNPINDNTFSTYAIAASTLDSLVVDDYEGYIPFTYLADCWLEVEVPATKQQAWQALIGTQFEIVQDMIQVFRSTSTPQIVNFGNIDTATSDQVIAIFSNQTSGGSITKLDPQTLVLRSNNYLNGSCAVLATVGNAVNVFTKNTASSIQAHTASTYSSDMSSGFPVVTSVPEKTALYPTRTYLKVDKNLTDIHSFSAGTAAVSQSAGAASAYPVGFQEKWLSGRLDAMTARIYNTSSNSPFAGIMRTSDAIKPIGETDSVQTINPGTTDLYANYSLRCSDLPFTDSDRLVVVMDSDGVNKTVSVPMYKKAQIQSIDALTGGGRGSIVSLRLKDPEDIDDTTGDSRAFFDEKSIFKNFNLSDFVIQTRSVGAYVDTVGSPVPAKGILNIYRADQFEGLRNGDSITLNDGVNTPTTFEFSADGSPVASGRVPVYFDNGQPAVGSITAIEADPSTGIKDGDTFTVSDGRNPATTFEFDTDGSVTSGNVRVALTPGAKAVGYITVPAAGVAVTVGLSEGDVFKLTLPDGNTQTYELDSNSAVIQGRIAVNFSTTACDAGTIKNQIISAINLANANVTNGFYASAGTGYTIKIESKVVGTASNKPITQTMVNPNVTFAPVAMSGGLNWPTASEVKAAIKSAAQNLTLFVTFADVAGSPNKILLTNFFDGSFGNTVISQSVSNGRSLSPVDFSDGVDGDSASEIRGNLVSAINSQWTRLKIRADAYGDSKVLLWSTHASQADYPSGNKSIESFSQNYLTLVASNMQGGMAKEPVAGKGLIVRSATFNAQTQTSLQIKYAKTPSQPIAVSHTNSIRGNRNITQVTVTLGSGPVVSGSAKATGYYDVEGYWIGNLALLRFKATGLNTSQEYSPGNVLVVGGSSPIAGSYKIVNASNGLVEVISPTLGDASGTYDAALYPLSSFTVIKPTLTEIAAKINAYSAKNPVAMAEAIGTELDTYKLSNPSYISQEKSRSTALSFDEASADHALFCKDSGRASIFSYDSSDKNLNNIKALVQSEDSLFPNVNDVGTVPYTPNNEDVVIVPSNANTLNRWLNFSAVSSVSSISDISLVQSNSRIQLASRQDGSSGAVKVSGVTANSLDAAIYGNAFSKGNASAVSLLWSEAKGLATNQLVKLTNAQVSELYRPYRSQPKSSQETQANNANINIFFRPETSVRYERLDDTRARLTFLRYGMGSNQIEPLSAGSVVTFYNTDKSGAPLPSGLIRVGVVSGSLSARTGDMMYIRPDSSPFPESIRCKSLPANVGDTHPGLHRGAPEYWGYPVVSVEDITNIIIIAPTASSMAGVSTTLTRSTDLVFMPGIWNEKNIRTNRAEGPQFTNPANGGQMSVLCRKIGGGMVSIFVHNSASEATDTMLLDEMSVSTDDWVMLGEGFSQGNRGTFRLVAHNGRNHLIVYNPQGVDEEIDLQQLDNRSWTSSPIYAPRPIRILDGESVKPGDRLRIGSAVSVTQPWFPASMIGTWEVVDIGYVAKTPGNTNDPGMICPFVEISIPRPPLNIPDTTGDSFVLGSNVTALGFVEKEPFTAFRMYLGSDVNPLNTEQAEAFLVPSISNHKITEVFGTSLSALYKLGFSSQNKQGIDGYKVYTGLIAQAHRIIDGSPTNNVLYPGVRAAGTKIEVLPPLIKSIGMTLSVSPKDGVSLDAISPVVKSNVASYINGLGVGKPVVISEIIKVVKSLPGVFSVNVVSSLPRVSSQTPDRIVVGDVEKAIVLDATSDIVVG</sequence>
<dbReference type="InterPro" id="IPR006949">
    <property type="entry name" value="Barrel_Baseplate_J-like"/>
</dbReference>
<reference evidence="2" key="1">
    <citation type="submission" date="2020-05" db="EMBL/GenBank/DDBJ databases">
        <authorList>
            <person name="Chiriac C."/>
            <person name="Salcher M."/>
            <person name="Ghai R."/>
            <person name="Kavagutti S V."/>
        </authorList>
    </citation>
    <scope>NUCLEOTIDE SEQUENCE</scope>
</reference>
<accession>A0A6J7WUL1</accession>
<feature type="domain" description="Baseplate protein J-like barrel" evidence="1">
    <location>
        <begin position="192"/>
        <end position="271"/>
    </location>
</feature>
<protein>
    <submittedName>
        <fullName evidence="2">Baseplate protein J-like</fullName>
    </submittedName>
</protein>